<feature type="region of interest" description="Disordered" evidence="6">
    <location>
        <begin position="371"/>
        <end position="404"/>
    </location>
</feature>
<evidence type="ECO:0000256" key="2">
    <source>
        <dbReference type="ARBA" id="ARBA00007453"/>
    </source>
</evidence>
<dbReference type="Pfam" id="PF23726">
    <property type="entry name" value="Beta-prop_RSE1_2nd"/>
    <property type="match status" value="1"/>
</dbReference>
<dbReference type="InterPro" id="IPR004871">
    <property type="entry name" value="RSE1/DDB1/CPSF1_C"/>
</dbReference>
<feature type="domain" description="RSE1/DDB1/CPSF1 first beta-propeller" evidence="8">
    <location>
        <begin position="13"/>
        <end position="370"/>
    </location>
</feature>
<feature type="domain" description="RSE1/DDB1/CPSF1 C-terminal" evidence="7">
    <location>
        <begin position="902"/>
        <end position="1225"/>
    </location>
</feature>
<comment type="similarity">
    <text evidence="2">Belongs to the DDB1 family.</text>
</comment>
<dbReference type="PhylomeDB" id="A0A061BIV8"/>
<dbReference type="Pfam" id="PF10433">
    <property type="entry name" value="Beta-prop_RSE1_1st"/>
    <property type="match status" value="1"/>
</dbReference>
<dbReference type="InterPro" id="IPR018846">
    <property type="entry name" value="Beta-prop_RSE1/DDB1/CPSF1_1st"/>
</dbReference>
<proteinExistence type="inferred from homology"/>
<dbReference type="Gene3D" id="2.130.10.10">
    <property type="entry name" value="YVTN repeat-like/Quinoprotein amine dehydrogenase"/>
    <property type="match status" value="3"/>
</dbReference>
<protein>
    <recommendedName>
        <fullName evidence="3">DNA damage-binding protein 1</fullName>
    </recommendedName>
</protein>
<dbReference type="AlphaFoldDB" id="A0A061BIV8"/>
<evidence type="ECO:0000256" key="4">
    <source>
        <dbReference type="ARBA" id="ARBA00022664"/>
    </source>
</evidence>
<keyword evidence="5" id="KW-0539">Nucleus</keyword>
<evidence type="ECO:0000259" key="7">
    <source>
        <dbReference type="Pfam" id="PF03178"/>
    </source>
</evidence>
<dbReference type="InterPro" id="IPR058543">
    <property type="entry name" value="Beta-prop_RSE1/DDB1/CPSF1_2nd"/>
</dbReference>
<evidence type="ECO:0000259" key="9">
    <source>
        <dbReference type="Pfam" id="PF23726"/>
    </source>
</evidence>
<dbReference type="GO" id="GO:0005634">
    <property type="term" value="C:nucleus"/>
    <property type="evidence" value="ECO:0007669"/>
    <property type="project" value="UniProtKB-SubCell"/>
</dbReference>
<evidence type="ECO:0000256" key="5">
    <source>
        <dbReference type="ARBA" id="ARBA00023242"/>
    </source>
</evidence>
<feature type="domain" description="RSE1/DDB1/CPSF1 second beta-propeller" evidence="9">
    <location>
        <begin position="487"/>
        <end position="833"/>
    </location>
</feature>
<evidence type="ECO:0000313" key="10">
    <source>
        <dbReference type="EMBL" id="CDR47835.1"/>
    </source>
</evidence>
<evidence type="ECO:0000256" key="1">
    <source>
        <dbReference type="ARBA" id="ARBA00004123"/>
    </source>
</evidence>
<dbReference type="PANTHER" id="PTHR10644">
    <property type="entry name" value="DNA REPAIR/RNA PROCESSING CPSF FAMILY"/>
    <property type="match status" value="1"/>
</dbReference>
<evidence type="ECO:0000256" key="6">
    <source>
        <dbReference type="SAM" id="MobiDB-lite"/>
    </source>
</evidence>
<sequence>MEVYNQIVDPTAVSQSLACNLTSPDVEDLVVAKNTLLQVFRVSTGKLILQHEFKLQGQVLSISKLRLKGNTVDHVAVLTKFAKVSIVGFDPLKNSLTTHSLHYYEMEFKKRDINTITNAQLRIDPSYRTLLCFHRDLLAFLPFNSDEDLDMDDVTSAEVPTSTIIPSTKLGVAIHNIVDCVFLHNYREPTLAIIYNNSLTWSADLTKEKDTVNLVVLNLDLASGSSTPIVNVENLPYDIWKVIALPTSGLLLIGCNEIIHVDNSGTTRGLGTNVYYSDCTDFKLDDASHLDLFLEESVFEIIGTQVFFTDKTNTPYVISFKMDGKNVRGMEIQKLEIDLPYGLPSTLTFVDKHLFAGSSTADSVLLKTRSTIEGNGDSSNPKRLKTEDVDGTRQAGDDDVDVDDDDDLYADDEVEQKVADIHLDFETVDTLINNGPISSFTLATLSPEAMIKGAANPNIGDTSIIATSGTGKSGKLTCINPTIQPIVHSTLKFQNINKSWNLLDKYLVTTDLTNYRSEIFLINDNFKTFHTFDFKNNQATINIAVFEKSRRILQVTTTNVFLFDYTFKKLLQLNTDFEILNAKLYDPYVILTTSKGEIKIFELDSEKGRKLNKIKLPQSIDDFILTFGTMCNTQILSNGSKRTQDGAVAINSNPVFFITTVNNQILAFTKEHNDVVYQISDMHKLTELSEVKPFEVTQGLVPDPFIKELDIMLMGDSEHKEEIMTILTVGGEIIMYRVVSPTMLQKLDSNIFTGAPQNVYPQGTSIERKLIPFTIDSNSYLFVTGKQPYVIMKAHTSHPKIFKFTHTPLISICQYEGKLMAIDEAKGARVCSIPHSSSFNYSNNMPIETYVIGETVNNVAFHSTSNLLVVSTLKEIPYDAKDEEGKDIVGTEENKRKATNWKSSVQLIKKTATEWLKLDEVNFEDDVVVNCVKSLELTISSRSKKKKEFVVLGTARYRLEDLTVLGDFQLYDLINIVPDPDHPDVDYKLKEIMKEVVKGGVTAVSEISGRFLVSQGQKIIIRDLQQDNSTVPVAFLDTATYLSDAKSFENLVLVGDTLKSIWLLGFDAEPYRLLTLGKSLNSMNVSSCDFLVSNGEVHLLVADDEGTLHLVAYDPDDAKSLGGQRLLNRTTLHINTLTTTTRMVQKHEEFNESRSFQVIGANVDGSLFTMTPIDEVSYRRLYILQQQLNDKVTHFCGLNPKANRYHFNDTGVKPVIDYELIRRFFLFNTEKRQQFSGKVGKNAYGEIWRDIIEIENSLNILHPE</sequence>
<gene>
    <name evidence="10" type="ORF">CYFA0S_38e00408g</name>
</gene>
<dbReference type="InterPro" id="IPR015943">
    <property type="entry name" value="WD40/YVTN_repeat-like_dom_sf"/>
</dbReference>
<keyword evidence="4" id="KW-0507">mRNA processing</keyword>
<feature type="compositionally biased region" description="Polar residues" evidence="6">
    <location>
        <begin position="371"/>
        <end position="381"/>
    </location>
</feature>
<dbReference type="GO" id="GO:0003676">
    <property type="term" value="F:nucleic acid binding"/>
    <property type="evidence" value="ECO:0007669"/>
    <property type="project" value="InterPro"/>
</dbReference>
<dbReference type="Pfam" id="PF03178">
    <property type="entry name" value="CPSF_A"/>
    <property type="match status" value="1"/>
</dbReference>
<dbReference type="VEuPathDB" id="FungiDB:BON22_4959"/>
<dbReference type="GO" id="GO:0006397">
    <property type="term" value="P:mRNA processing"/>
    <property type="evidence" value="ECO:0007669"/>
    <property type="project" value="UniProtKB-KW"/>
</dbReference>
<evidence type="ECO:0000256" key="3">
    <source>
        <dbReference type="ARBA" id="ARBA00014577"/>
    </source>
</evidence>
<reference evidence="10" key="1">
    <citation type="journal article" date="2014" name="Genome Announc.">
        <title>Genome sequence of the yeast Cyberlindnera fabianii (Hansenula fabianii).</title>
        <authorList>
            <person name="Freel K.C."/>
            <person name="Sarilar V."/>
            <person name="Neuveglise C."/>
            <person name="Devillers H."/>
            <person name="Friedrich A."/>
            <person name="Schacherer J."/>
        </authorList>
    </citation>
    <scope>NUCLEOTIDE SEQUENCE</scope>
    <source>
        <strain evidence="10">YJS4271</strain>
    </source>
</reference>
<dbReference type="InterPro" id="IPR011047">
    <property type="entry name" value="Quinoprotein_ADH-like_sf"/>
</dbReference>
<name>A0A061BIV8_CYBFA</name>
<dbReference type="InterPro" id="IPR050358">
    <property type="entry name" value="RSE1/DDB1/CFT1"/>
</dbReference>
<dbReference type="EMBL" id="LK052923">
    <property type="protein sequence ID" value="CDR47835.1"/>
    <property type="molecule type" value="Genomic_DNA"/>
</dbReference>
<comment type="subcellular location">
    <subcellularLocation>
        <location evidence="1">Nucleus</location>
    </subcellularLocation>
</comment>
<organism evidence="10">
    <name type="scientific">Cyberlindnera fabianii</name>
    <name type="common">Yeast</name>
    <name type="synonym">Hansenula fabianii</name>
    <dbReference type="NCBI Taxonomy" id="36022"/>
    <lineage>
        <taxon>Eukaryota</taxon>
        <taxon>Fungi</taxon>
        <taxon>Dikarya</taxon>
        <taxon>Ascomycota</taxon>
        <taxon>Saccharomycotina</taxon>
        <taxon>Saccharomycetes</taxon>
        <taxon>Phaffomycetales</taxon>
        <taxon>Phaffomycetaceae</taxon>
        <taxon>Cyberlindnera</taxon>
    </lineage>
</organism>
<accession>A0A061BIV8</accession>
<dbReference type="SUPFAM" id="SSF50998">
    <property type="entry name" value="Quinoprotein alcohol dehydrogenase-like"/>
    <property type="match status" value="1"/>
</dbReference>
<evidence type="ECO:0000259" key="8">
    <source>
        <dbReference type="Pfam" id="PF10433"/>
    </source>
</evidence>
<dbReference type="OrthoDB" id="6109at2759"/>